<gene>
    <name evidence="1" type="ORF">FRZ06_01505</name>
</gene>
<evidence type="ECO:0000313" key="1">
    <source>
        <dbReference type="EMBL" id="QOX62117.1"/>
    </source>
</evidence>
<organism evidence="1 2">
    <name type="scientific">Anoxybacterium hadale</name>
    <dbReference type="NCBI Taxonomy" id="3408580"/>
    <lineage>
        <taxon>Bacteria</taxon>
        <taxon>Bacillati</taxon>
        <taxon>Bacillota</taxon>
        <taxon>Clostridia</taxon>
        <taxon>Peptostreptococcales</taxon>
        <taxon>Anaerovoracaceae</taxon>
        <taxon>Anoxybacterium</taxon>
    </lineage>
</organism>
<dbReference type="EMBL" id="CP042469">
    <property type="protein sequence ID" value="QOX62117.1"/>
    <property type="molecule type" value="Genomic_DNA"/>
</dbReference>
<protein>
    <submittedName>
        <fullName evidence="1">VOC family protein</fullName>
    </submittedName>
</protein>
<keyword evidence="2" id="KW-1185">Reference proteome</keyword>
<reference evidence="1" key="1">
    <citation type="submission" date="2019-08" db="EMBL/GenBank/DDBJ databases">
        <title>Genome sequence of Clostridiales bacterium MT110.</title>
        <authorList>
            <person name="Cao J."/>
        </authorList>
    </citation>
    <scope>NUCLEOTIDE SEQUENCE</scope>
    <source>
        <strain evidence="1">MT110</strain>
    </source>
</reference>
<name>A0ACD1A6P6_9FIRM</name>
<sequence>MSYLWTTITVKDLDESLTFYQEIVGLPLNARFQAGPETEIAFLGDGETKVELITYKGKDAAPVGTGISLGFSVVSLEDKITFLKEMGIGIDGEIISPNPHARFFFIQDPNGLRIQFVEQK</sequence>
<dbReference type="Proteomes" id="UP000594014">
    <property type="component" value="Chromosome"/>
</dbReference>
<accession>A0ACD1A6P6</accession>
<proteinExistence type="predicted"/>
<evidence type="ECO:0000313" key="2">
    <source>
        <dbReference type="Proteomes" id="UP000594014"/>
    </source>
</evidence>